<protein>
    <submittedName>
        <fullName evidence="9">Alginate O-acetylation protein</fullName>
    </submittedName>
</protein>
<dbReference type="GO" id="GO:0005886">
    <property type="term" value="C:plasma membrane"/>
    <property type="evidence" value="ECO:0007669"/>
    <property type="project" value="UniProtKB-SubCell"/>
</dbReference>
<keyword evidence="7" id="KW-0808">Transferase</keyword>
<feature type="transmembrane region" description="Helical" evidence="8">
    <location>
        <begin position="331"/>
        <end position="349"/>
    </location>
</feature>
<gene>
    <name evidence="9" type="ORF">M23134_07528</name>
</gene>
<feature type="transmembrane region" description="Helical" evidence="8">
    <location>
        <begin position="46"/>
        <end position="66"/>
    </location>
</feature>
<evidence type="ECO:0000256" key="6">
    <source>
        <dbReference type="ARBA" id="ARBA00023136"/>
    </source>
</evidence>
<keyword evidence="5 8" id="KW-1133">Transmembrane helix</keyword>
<feature type="transmembrane region" description="Helical" evidence="8">
    <location>
        <begin position="151"/>
        <end position="170"/>
    </location>
</feature>
<evidence type="ECO:0000256" key="8">
    <source>
        <dbReference type="SAM" id="Phobius"/>
    </source>
</evidence>
<evidence type="ECO:0000313" key="9">
    <source>
        <dbReference type="EMBL" id="EAY31120.1"/>
    </source>
</evidence>
<feature type="transmembrane region" description="Helical" evidence="8">
    <location>
        <begin position="402"/>
        <end position="424"/>
    </location>
</feature>
<organism evidence="9 10">
    <name type="scientific">Microscilla marina ATCC 23134</name>
    <dbReference type="NCBI Taxonomy" id="313606"/>
    <lineage>
        <taxon>Bacteria</taxon>
        <taxon>Pseudomonadati</taxon>
        <taxon>Bacteroidota</taxon>
        <taxon>Cytophagia</taxon>
        <taxon>Cytophagales</taxon>
        <taxon>Microscillaceae</taxon>
        <taxon>Microscilla</taxon>
    </lineage>
</organism>
<dbReference type="InterPro" id="IPR051085">
    <property type="entry name" value="MB_O-acyltransferase"/>
</dbReference>
<comment type="similarity">
    <text evidence="2 7">Belongs to the membrane-bound acyltransferase family.</text>
</comment>
<dbReference type="InterPro" id="IPR004299">
    <property type="entry name" value="MBOAT_fam"/>
</dbReference>
<comment type="subcellular location">
    <subcellularLocation>
        <location evidence="1">Cell membrane</location>
        <topology evidence="1">Multi-pass membrane protein</topology>
    </subcellularLocation>
</comment>
<dbReference type="OrthoDB" id="9805788at2"/>
<keyword evidence="4 8" id="KW-0812">Transmembrane</keyword>
<dbReference type="AlphaFoldDB" id="A1ZF18"/>
<dbReference type="GO" id="GO:0016746">
    <property type="term" value="F:acyltransferase activity"/>
    <property type="evidence" value="ECO:0007669"/>
    <property type="project" value="UniProtKB-KW"/>
</dbReference>
<dbReference type="RefSeq" id="WP_002694273.1">
    <property type="nucleotide sequence ID" value="NZ_AAWS01000004.1"/>
</dbReference>
<dbReference type="InterPro" id="IPR024194">
    <property type="entry name" value="Ac/AlaTfrase_AlgI/DltB"/>
</dbReference>
<evidence type="ECO:0000313" key="10">
    <source>
        <dbReference type="Proteomes" id="UP000004095"/>
    </source>
</evidence>
<evidence type="ECO:0000256" key="3">
    <source>
        <dbReference type="ARBA" id="ARBA00022475"/>
    </source>
</evidence>
<keyword evidence="6 7" id="KW-0472">Membrane</keyword>
<dbReference type="PIRSF" id="PIRSF500217">
    <property type="entry name" value="AlgI"/>
    <property type="match status" value="1"/>
</dbReference>
<evidence type="ECO:0000256" key="5">
    <source>
        <dbReference type="ARBA" id="ARBA00022989"/>
    </source>
</evidence>
<feature type="transmembrane region" description="Helical" evidence="8">
    <location>
        <begin position="78"/>
        <end position="97"/>
    </location>
</feature>
<accession>A1ZF18</accession>
<keyword evidence="3 7" id="KW-1003">Cell membrane</keyword>
<dbReference type="Pfam" id="PF03062">
    <property type="entry name" value="MBOAT"/>
    <property type="match status" value="1"/>
</dbReference>
<dbReference type="Proteomes" id="UP000004095">
    <property type="component" value="Unassembled WGS sequence"/>
</dbReference>
<dbReference type="EMBL" id="AAWS01000004">
    <property type="protein sequence ID" value="EAY31120.1"/>
    <property type="molecule type" value="Genomic_DNA"/>
</dbReference>
<dbReference type="GO" id="GO:0042121">
    <property type="term" value="P:alginic acid biosynthetic process"/>
    <property type="evidence" value="ECO:0007669"/>
    <property type="project" value="InterPro"/>
</dbReference>
<evidence type="ECO:0000256" key="1">
    <source>
        <dbReference type="ARBA" id="ARBA00004651"/>
    </source>
</evidence>
<sequence>MLFNSLEYIIFLPLVFILYWLLFAKIKHQNMLLLVASYIFYSWWDWRFLFLIIFSSSIDYLIGLKIFHTQQQGKRQKWLVASLVANLGVLSLFKYFNFFSSSLQDILSLLGWQVDTITLNLILPIGISFYTFQTLSYTIDIYRGKLQPSKSIISFFLYVSFFPQLVAGPIERGTNLLPQIDTPRIFKYELFKAGLFQIFIGLFRKMVIADSLGVYVDSVYGYPESQNSTTILIATIFYAFQIYFDFAGYSDIAIGSAKLLGFHFNQNFNLPYFSQSIAEFWRRWHISLSFWLRDYLYISLGGNRKGIRITYRNLMLTMLLGGLWHGSSWNFVIWGGIHGIALICERVLFNTKDKKLGWIGCCYTFLIVLISWIFFRAQDLKSALFILNKLLEMNFTLEFNNYLNLIIKLSFFLTLGLSFDLFLFKKNIPLEDIGKNFSFMKLTGWITLLILMLTLFYSTSENFIYFQF</sequence>
<keyword evidence="10" id="KW-1185">Reference proteome</keyword>
<dbReference type="PANTHER" id="PTHR13285">
    <property type="entry name" value="ACYLTRANSFERASE"/>
    <property type="match status" value="1"/>
</dbReference>
<evidence type="ECO:0000256" key="4">
    <source>
        <dbReference type="ARBA" id="ARBA00022692"/>
    </source>
</evidence>
<proteinExistence type="inferred from homology"/>
<feature type="transmembrane region" description="Helical" evidence="8">
    <location>
        <begin position="7"/>
        <end position="26"/>
    </location>
</feature>
<keyword evidence="7" id="KW-0012">Acyltransferase</keyword>
<evidence type="ECO:0000256" key="2">
    <source>
        <dbReference type="ARBA" id="ARBA00010323"/>
    </source>
</evidence>
<dbReference type="PANTHER" id="PTHR13285:SF18">
    <property type="entry name" value="PROTEIN-CYSTEINE N-PALMITOYLTRANSFERASE RASP"/>
    <property type="match status" value="1"/>
</dbReference>
<dbReference type="InterPro" id="IPR028362">
    <property type="entry name" value="AlgI"/>
</dbReference>
<dbReference type="eggNOG" id="COG1696">
    <property type="taxonomic scope" value="Bacteria"/>
</dbReference>
<feature type="transmembrane region" description="Helical" evidence="8">
    <location>
        <begin position="436"/>
        <end position="458"/>
    </location>
</feature>
<dbReference type="PIRSF" id="PIRSF016636">
    <property type="entry name" value="AlgI_DltB"/>
    <property type="match status" value="1"/>
</dbReference>
<comment type="caution">
    <text evidence="9">The sequence shown here is derived from an EMBL/GenBank/DDBJ whole genome shotgun (WGS) entry which is preliminary data.</text>
</comment>
<reference evidence="9 10" key="1">
    <citation type="submission" date="2007-01" db="EMBL/GenBank/DDBJ databases">
        <authorList>
            <person name="Haygood M."/>
            <person name="Podell S."/>
            <person name="Anderson C."/>
            <person name="Hopkinson B."/>
            <person name="Roe K."/>
            <person name="Barbeau K."/>
            <person name="Gaasterland T."/>
            <person name="Ferriera S."/>
            <person name="Johnson J."/>
            <person name="Kravitz S."/>
            <person name="Beeson K."/>
            <person name="Sutton G."/>
            <person name="Rogers Y.-H."/>
            <person name="Friedman R."/>
            <person name="Frazier M."/>
            <person name="Venter J.C."/>
        </authorList>
    </citation>
    <scope>NUCLEOTIDE SEQUENCE [LARGE SCALE GENOMIC DNA]</scope>
    <source>
        <strain evidence="9 10">ATCC 23134</strain>
    </source>
</reference>
<evidence type="ECO:0000256" key="7">
    <source>
        <dbReference type="PIRNR" id="PIRNR016636"/>
    </source>
</evidence>
<feature type="transmembrane region" description="Helical" evidence="8">
    <location>
        <begin position="117"/>
        <end position="139"/>
    </location>
</feature>
<name>A1ZF18_MICM2</name>
<feature type="transmembrane region" description="Helical" evidence="8">
    <location>
        <begin position="356"/>
        <end position="375"/>
    </location>
</feature>